<dbReference type="PANTHER" id="PTHR43685:SF3">
    <property type="entry name" value="SLR2126 PROTEIN"/>
    <property type="match status" value="1"/>
</dbReference>
<accession>A0A2R3ZAB6</accession>
<evidence type="ECO:0000313" key="3">
    <source>
        <dbReference type="Proteomes" id="UP000241507"/>
    </source>
</evidence>
<name>A0A2R3ZAB6_9FLAO</name>
<dbReference type="RefSeq" id="WP_107014029.1">
    <property type="nucleotide sequence ID" value="NZ_CP028136.1"/>
</dbReference>
<dbReference type="InterPro" id="IPR001173">
    <property type="entry name" value="Glyco_trans_2-like"/>
</dbReference>
<keyword evidence="3" id="KW-1185">Reference proteome</keyword>
<dbReference type="GO" id="GO:0016740">
    <property type="term" value="F:transferase activity"/>
    <property type="evidence" value="ECO:0007669"/>
    <property type="project" value="UniProtKB-KW"/>
</dbReference>
<dbReference type="InterPro" id="IPR050834">
    <property type="entry name" value="Glycosyltransf_2"/>
</dbReference>
<dbReference type="EMBL" id="CP028136">
    <property type="protein sequence ID" value="AVR47263.1"/>
    <property type="molecule type" value="Genomic_DNA"/>
</dbReference>
<dbReference type="PANTHER" id="PTHR43685">
    <property type="entry name" value="GLYCOSYLTRANSFERASE"/>
    <property type="match status" value="1"/>
</dbReference>
<dbReference type="Gene3D" id="3.90.550.10">
    <property type="entry name" value="Spore Coat Polysaccharide Biosynthesis Protein SpsA, Chain A"/>
    <property type="match status" value="1"/>
</dbReference>
<dbReference type="SUPFAM" id="SSF53448">
    <property type="entry name" value="Nucleotide-diphospho-sugar transferases"/>
    <property type="match status" value="1"/>
</dbReference>
<sequence length="325" mass="37687">MTKREFTFSLIICTYERPASLKRLLESVEKQSLYPDEILIVDGSGENDTRDLFDAHNYKNLRYIKVEKEDSGLTRQRNYGIGQSGDVDIICFLDDDIVLEREYFAELITTYKKRPEAIAAGGWINDETVWQKVEEDYKPAFDEFKIDGYIRKLGQRNVLRKRLGLLSDKPPGFMPEFSHGFSTGFLPPSGKIYEVEFFMGGVASYRKSLFSEIEFSSYFEGYGLYEDMDFCLRASKLGKLYVNTAARVFHLHEESGRPDHYKYGQMVVKNGKYVWKNKNPKPKLKARVKWYGISYLLAFIRLFNYLEGDKSGFADFKGRISALLN</sequence>
<dbReference type="OrthoDB" id="1493960at2"/>
<gene>
    <name evidence="2" type="ORF">C7S20_00205</name>
</gene>
<feature type="domain" description="Glycosyltransferase 2-like" evidence="1">
    <location>
        <begin position="9"/>
        <end position="139"/>
    </location>
</feature>
<dbReference type="CDD" id="cd00761">
    <property type="entry name" value="Glyco_tranf_GTA_type"/>
    <property type="match status" value="1"/>
</dbReference>
<keyword evidence="2" id="KW-0808">Transferase</keyword>
<dbReference type="Proteomes" id="UP000241507">
    <property type="component" value="Chromosome"/>
</dbReference>
<protein>
    <submittedName>
        <fullName evidence="2">Glycosyl transferase family 2</fullName>
    </submittedName>
</protein>
<organism evidence="2 3">
    <name type="scientific">Christiangramia fulva</name>
    <dbReference type="NCBI Taxonomy" id="2126553"/>
    <lineage>
        <taxon>Bacteria</taxon>
        <taxon>Pseudomonadati</taxon>
        <taxon>Bacteroidota</taxon>
        <taxon>Flavobacteriia</taxon>
        <taxon>Flavobacteriales</taxon>
        <taxon>Flavobacteriaceae</taxon>
        <taxon>Christiangramia</taxon>
    </lineage>
</organism>
<dbReference type="InterPro" id="IPR029044">
    <property type="entry name" value="Nucleotide-diphossugar_trans"/>
</dbReference>
<evidence type="ECO:0000313" key="2">
    <source>
        <dbReference type="EMBL" id="AVR47263.1"/>
    </source>
</evidence>
<evidence type="ECO:0000259" key="1">
    <source>
        <dbReference type="Pfam" id="PF00535"/>
    </source>
</evidence>
<reference evidence="3" key="1">
    <citation type="submission" date="2018-03" db="EMBL/GenBank/DDBJ databases">
        <title>Gramella fulva sp. nov., isolated from a dry surface of tidal flat.</title>
        <authorList>
            <person name="Hwang S.H."/>
            <person name="Hwang W.M."/>
            <person name="Kang K."/>
            <person name="Ahn T.-Y."/>
        </authorList>
    </citation>
    <scope>NUCLEOTIDE SEQUENCE [LARGE SCALE GENOMIC DNA]</scope>
    <source>
        <strain evidence="3">SH35</strain>
    </source>
</reference>
<dbReference type="Pfam" id="PF00535">
    <property type="entry name" value="Glycos_transf_2"/>
    <property type="match status" value="1"/>
</dbReference>
<dbReference type="KEGG" id="grs:C7S20_00205"/>
<dbReference type="AlphaFoldDB" id="A0A2R3ZAB6"/>
<proteinExistence type="predicted"/>